<accession>A0AAV4N1G2</accession>
<gene>
    <name evidence="2" type="ORF">CEXT_4771</name>
</gene>
<reference evidence="2 3" key="1">
    <citation type="submission" date="2021-06" db="EMBL/GenBank/DDBJ databases">
        <title>Caerostris extrusa draft genome.</title>
        <authorList>
            <person name="Kono N."/>
            <person name="Arakawa K."/>
        </authorList>
    </citation>
    <scope>NUCLEOTIDE SEQUENCE [LARGE SCALE GENOMIC DNA]</scope>
</reference>
<evidence type="ECO:0000313" key="2">
    <source>
        <dbReference type="EMBL" id="GIX78248.1"/>
    </source>
</evidence>
<evidence type="ECO:0000313" key="3">
    <source>
        <dbReference type="Proteomes" id="UP001054945"/>
    </source>
</evidence>
<keyword evidence="3" id="KW-1185">Reference proteome</keyword>
<feature type="coiled-coil region" evidence="1">
    <location>
        <begin position="60"/>
        <end position="87"/>
    </location>
</feature>
<protein>
    <submittedName>
        <fullName evidence="2">Uncharacterized protein</fullName>
    </submittedName>
</protein>
<proteinExistence type="predicted"/>
<name>A0AAV4N1G2_CAEEX</name>
<keyword evidence="1" id="KW-0175">Coiled coil</keyword>
<evidence type="ECO:0000256" key="1">
    <source>
        <dbReference type="SAM" id="Coils"/>
    </source>
</evidence>
<dbReference type="Proteomes" id="UP001054945">
    <property type="component" value="Unassembled WGS sequence"/>
</dbReference>
<dbReference type="EMBL" id="BPLR01002829">
    <property type="protein sequence ID" value="GIX78248.1"/>
    <property type="molecule type" value="Genomic_DNA"/>
</dbReference>
<organism evidence="2 3">
    <name type="scientific">Caerostris extrusa</name>
    <name type="common">Bark spider</name>
    <name type="synonym">Caerostris bankana</name>
    <dbReference type="NCBI Taxonomy" id="172846"/>
    <lineage>
        <taxon>Eukaryota</taxon>
        <taxon>Metazoa</taxon>
        <taxon>Ecdysozoa</taxon>
        <taxon>Arthropoda</taxon>
        <taxon>Chelicerata</taxon>
        <taxon>Arachnida</taxon>
        <taxon>Araneae</taxon>
        <taxon>Araneomorphae</taxon>
        <taxon>Entelegynae</taxon>
        <taxon>Araneoidea</taxon>
        <taxon>Araneidae</taxon>
        <taxon>Caerostris</taxon>
    </lineage>
</organism>
<sequence>MALVRHGGWAEVFCRAGLGLLFRDTDHLSVCLRAGRIFILLHYPRPAAFRENAMGLISLFASQTIKMAQLQGRLMELENQNSREKTLFACSYGRKLTELEKNFNDRLILVKTKPPKRNTYK</sequence>
<comment type="caution">
    <text evidence="2">The sequence shown here is derived from an EMBL/GenBank/DDBJ whole genome shotgun (WGS) entry which is preliminary data.</text>
</comment>
<dbReference type="AlphaFoldDB" id="A0AAV4N1G2"/>